<reference evidence="6" key="1">
    <citation type="journal article" date="2019" name="bioRxiv">
        <title>The Genome of the Zebra Mussel, Dreissena polymorpha: A Resource for Invasive Species Research.</title>
        <authorList>
            <person name="McCartney M.A."/>
            <person name="Auch B."/>
            <person name="Kono T."/>
            <person name="Mallez S."/>
            <person name="Zhang Y."/>
            <person name="Obille A."/>
            <person name="Becker A."/>
            <person name="Abrahante J.E."/>
            <person name="Garbe J."/>
            <person name="Badalamenti J.P."/>
            <person name="Herman A."/>
            <person name="Mangelson H."/>
            <person name="Liachko I."/>
            <person name="Sullivan S."/>
            <person name="Sone E.D."/>
            <person name="Koren S."/>
            <person name="Silverstein K.A.T."/>
            <person name="Beckman K.B."/>
            <person name="Gohl D.M."/>
        </authorList>
    </citation>
    <scope>NUCLEOTIDE SEQUENCE</scope>
    <source>
        <strain evidence="6">Duluth1</strain>
        <tissue evidence="6">Whole animal</tissue>
    </source>
</reference>
<dbReference type="EMBL" id="JAIWYP010000002">
    <property type="protein sequence ID" value="KAH3871332.1"/>
    <property type="molecule type" value="Genomic_DNA"/>
</dbReference>
<proteinExistence type="inferred from homology"/>
<dbReference type="Pfam" id="PF00860">
    <property type="entry name" value="Xan_ur_permease"/>
    <property type="match status" value="1"/>
</dbReference>
<dbReference type="AlphaFoldDB" id="A0A9D4M986"/>
<dbReference type="GO" id="GO:0022857">
    <property type="term" value="F:transmembrane transporter activity"/>
    <property type="evidence" value="ECO:0007669"/>
    <property type="project" value="InterPro"/>
</dbReference>
<evidence type="ECO:0000256" key="1">
    <source>
        <dbReference type="ARBA" id="ARBA00004141"/>
    </source>
</evidence>
<evidence type="ECO:0000313" key="7">
    <source>
        <dbReference type="Proteomes" id="UP000828390"/>
    </source>
</evidence>
<comment type="subcellular location">
    <subcellularLocation>
        <location evidence="1">Membrane</location>
        <topology evidence="1">Multi-pass membrane protein</topology>
    </subcellularLocation>
</comment>
<evidence type="ECO:0000256" key="4">
    <source>
        <dbReference type="ARBA" id="ARBA00022989"/>
    </source>
</evidence>
<name>A0A9D4M986_DREPO</name>
<comment type="caution">
    <text evidence="6">The sequence shown here is derived from an EMBL/GenBank/DDBJ whole genome shotgun (WGS) entry which is preliminary data.</text>
</comment>
<keyword evidence="3" id="KW-0812">Transmembrane</keyword>
<evidence type="ECO:0000256" key="3">
    <source>
        <dbReference type="ARBA" id="ARBA00022692"/>
    </source>
</evidence>
<comment type="similarity">
    <text evidence="2">Belongs to the nucleobase:cation symporter-2 (NCS2) (TC 2.A.40) family.</text>
</comment>
<dbReference type="GO" id="GO:0016020">
    <property type="term" value="C:membrane"/>
    <property type="evidence" value="ECO:0007669"/>
    <property type="project" value="UniProtKB-SubCell"/>
</dbReference>
<dbReference type="InterPro" id="IPR006043">
    <property type="entry name" value="NCS2"/>
</dbReference>
<dbReference type="Proteomes" id="UP000828390">
    <property type="component" value="Unassembled WGS sequence"/>
</dbReference>
<evidence type="ECO:0000256" key="5">
    <source>
        <dbReference type="ARBA" id="ARBA00023136"/>
    </source>
</evidence>
<keyword evidence="7" id="KW-1185">Reference proteome</keyword>
<gene>
    <name evidence="6" type="ORF">DPMN_034529</name>
</gene>
<evidence type="ECO:0000256" key="2">
    <source>
        <dbReference type="ARBA" id="ARBA00008821"/>
    </source>
</evidence>
<organism evidence="6 7">
    <name type="scientific">Dreissena polymorpha</name>
    <name type="common">Zebra mussel</name>
    <name type="synonym">Mytilus polymorpha</name>
    <dbReference type="NCBI Taxonomy" id="45954"/>
    <lineage>
        <taxon>Eukaryota</taxon>
        <taxon>Metazoa</taxon>
        <taxon>Spiralia</taxon>
        <taxon>Lophotrochozoa</taxon>
        <taxon>Mollusca</taxon>
        <taxon>Bivalvia</taxon>
        <taxon>Autobranchia</taxon>
        <taxon>Heteroconchia</taxon>
        <taxon>Euheterodonta</taxon>
        <taxon>Imparidentia</taxon>
        <taxon>Neoheterodontei</taxon>
        <taxon>Myida</taxon>
        <taxon>Dreissenoidea</taxon>
        <taxon>Dreissenidae</taxon>
        <taxon>Dreissena</taxon>
    </lineage>
</organism>
<sequence>MVESIGDYACARLSGTPTQPLYAVNRGVLNEGIYFIMTGAFGSGNGTTPCRENTGFIGPTMSSIRRTDHDVHRCLRNFAALFLIIPQPVLGGTSMLTFEMVAAVELSNLQ</sequence>
<keyword evidence="4" id="KW-1133">Transmembrane helix</keyword>
<reference evidence="6" key="2">
    <citation type="submission" date="2020-11" db="EMBL/GenBank/DDBJ databases">
        <authorList>
            <person name="McCartney M.A."/>
            <person name="Auch B."/>
            <person name="Kono T."/>
            <person name="Mallez S."/>
            <person name="Becker A."/>
            <person name="Gohl D.M."/>
            <person name="Silverstein K.A.T."/>
            <person name="Koren S."/>
            <person name="Bechman K.B."/>
            <person name="Herman A."/>
            <person name="Abrahante J.E."/>
            <person name="Garbe J."/>
        </authorList>
    </citation>
    <scope>NUCLEOTIDE SEQUENCE</scope>
    <source>
        <strain evidence="6">Duluth1</strain>
        <tissue evidence="6">Whole animal</tissue>
    </source>
</reference>
<protein>
    <submittedName>
        <fullName evidence="6">Uncharacterized protein</fullName>
    </submittedName>
</protein>
<evidence type="ECO:0000313" key="6">
    <source>
        <dbReference type="EMBL" id="KAH3871332.1"/>
    </source>
</evidence>
<dbReference type="PANTHER" id="PTHR11119">
    <property type="entry name" value="XANTHINE-URACIL / VITAMIN C PERMEASE FAMILY MEMBER"/>
    <property type="match status" value="1"/>
</dbReference>
<keyword evidence="5" id="KW-0472">Membrane</keyword>
<accession>A0A9D4M986</accession>